<organism evidence="1 2">
    <name type="scientific">Pseudidiomarina gelatinasegens</name>
    <dbReference type="NCBI Taxonomy" id="2487740"/>
    <lineage>
        <taxon>Bacteria</taxon>
        <taxon>Pseudomonadati</taxon>
        <taxon>Pseudomonadota</taxon>
        <taxon>Gammaproteobacteria</taxon>
        <taxon>Alteromonadales</taxon>
        <taxon>Idiomarinaceae</taxon>
        <taxon>Pseudidiomarina</taxon>
    </lineage>
</organism>
<accession>A0A443YY04</accession>
<gene>
    <name evidence="1" type="ORF">EGC76_10990</name>
</gene>
<dbReference type="RefSeq" id="WP_128353052.1">
    <property type="nucleotide sequence ID" value="NZ_RSFE01000010.1"/>
</dbReference>
<evidence type="ECO:0000313" key="1">
    <source>
        <dbReference type="EMBL" id="RWU08864.1"/>
    </source>
</evidence>
<reference evidence="1 2" key="1">
    <citation type="submission" date="2018-12" db="EMBL/GenBank/DDBJ databases">
        <authorList>
            <person name="Li A."/>
            <person name="Zhang M."/>
            <person name="Zhu H."/>
        </authorList>
    </citation>
    <scope>NUCLEOTIDE SEQUENCE [LARGE SCALE GENOMIC DNA]</scope>
    <source>
        <strain evidence="1 2">R04H25</strain>
    </source>
</reference>
<dbReference type="Proteomes" id="UP000288789">
    <property type="component" value="Unassembled WGS sequence"/>
</dbReference>
<proteinExistence type="predicted"/>
<name>A0A443YY04_9GAMM</name>
<dbReference type="AlphaFoldDB" id="A0A443YY04"/>
<evidence type="ECO:0008006" key="3">
    <source>
        <dbReference type="Google" id="ProtNLM"/>
    </source>
</evidence>
<comment type="caution">
    <text evidence="1">The sequence shown here is derived from an EMBL/GenBank/DDBJ whole genome shotgun (WGS) entry which is preliminary data.</text>
</comment>
<keyword evidence="2" id="KW-1185">Reference proteome</keyword>
<protein>
    <recommendedName>
        <fullName evidence="3">Core-binding (CB) domain-containing protein</fullName>
    </recommendedName>
</protein>
<sequence length="578" mass="66815">MTKKPIKNSPWIHELCISLINGANTSQRLDFNRFRYLGVPKTQDIQQCALRPERSKDYAMKMFLAITTREDAGQSTKVNIFSSARNHFQFCDNHNPRLLPLTAESFLKELQHNTARQRLGEIKDSTETRKRGDLKTFFEWMGVSTKPFFPTKNLSRISQQEPTRGYSQTELRKLLPLLRSIFKQLYHQFILDPQMHLSAKSITPTMTFCWQGKCYPVATGVNKIFYVAAYLLSYYTWGNSTVLYNLKRPQSGSHSFSETWYQMPAFKRRAFKTISVEIGDNSQVHIPKYAMQFFDQLLKASKEVDQRPDGLLLPNFRFRIKTIQPMSACLLADFNNKWLGRYFPMMDDYGKRLTPVPRRFRATGSHLTIANKGPIEAALLLDNTPNVVAKNYSSGNQHLNNQMNRDTSWTLEQQVRDKSSIEAAKQKVRDMQKVDVLAYEAYLRKSAPPLRNANGSYCKEQNGEKSELFTARAKSHDLLNSSEKIACADLLGCWDCKHQVLVDSVVDIWCILSFRECLEESTYLHLDSKHFKNNFEHAISKIDARIKQFSIANVRKARRKLNDDGRHPLWLDAALIDF</sequence>
<dbReference type="OrthoDB" id="5824039at2"/>
<dbReference type="EMBL" id="RSFE01000010">
    <property type="protein sequence ID" value="RWU08864.1"/>
    <property type="molecule type" value="Genomic_DNA"/>
</dbReference>
<evidence type="ECO:0000313" key="2">
    <source>
        <dbReference type="Proteomes" id="UP000288789"/>
    </source>
</evidence>